<dbReference type="PANTHER" id="PTHR33606">
    <property type="entry name" value="PROTEIN YCII"/>
    <property type="match status" value="1"/>
</dbReference>
<sequence length="118" mass="13103">HKSENTYFRMAAKKEFILIINDKPGVLEKRKEIRPQHLAAMKPLIAAGKVVAGGAQVSTHPPEGQFPDAKGSVIIYAVENLEEAKEFVKNDPYTVNGVWDIDTANFIPYISAVREPLN</sequence>
<evidence type="ECO:0000259" key="1">
    <source>
        <dbReference type="Pfam" id="PF03795"/>
    </source>
</evidence>
<dbReference type="Pfam" id="PF03795">
    <property type="entry name" value="YCII"/>
    <property type="match status" value="1"/>
</dbReference>
<reference evidence="2" key="1">
    <citation type="submission" date="2021-10" db="EMBL/GenBank/DDBJ databases">
        <authorList>
            <person name="Piombo E."/>
        </authorList>
    </citation>
    <scope>NUCLEOTIDE SEQUENCE</scope>
</reference>
<comment type="caution">
    <text evidence="2">The sequence shown here is derived from an EMBL/GenBank/DDBJ whole genome shotgun (WGS) entry which is preliminary data.</text>
</comment>
<organism evidence="2 3">
    <name type="scientific">Clonostachys rhizophaga</name>
    <dbReference type="NCBI Taxonomy" id="160324"/>
    <lineage>
        <taxon>Eukaryota</taxon>
        <taxon>Fungi</taxon>
        <taxon>Dikarya</taxon>
        <taxon>Ascomycota</taxon>
        <taxon>Pezizomycotina</taxon>
        <taxon>Sordariomycetes</taxon>
        <taxon>Hypocreomycetidae</taxon>
        <taxon>Hypocreales</taxon>
        <taxon>Bionectriaceae</taxon>
        <taxon>Clonostachys</taxon>
    </lineage>
</organism>
<dbReference type="InterPro" id="IPR011008">
    <property type="entry name" value="Dimeric_a/b-barrel"/>
</dbReference>
<feature type="domain" description="YCII-related" evidence="1">
    <location>
        <begin position="16"/>
        <end position="100"/>
    </location>
</feature>
<proteinExistence type="predicted"/>
<name>A0A9N9VH52_9HYPO</name>
<dbReference type="OrthoDB" id="5519740at2759"/>
<protein>
    <recommendedName>
        <fullName evidence="1">YCII-related domain-containing protein</fullName>
    </recommendedName>
</protein>
<dbReference type="EMBL" id="CABFNQ020000702">
    <property type="protein sequence ID" value="CAH0025023.1"/>
    <property type="molecule type" value="Genomic_DNA"/>
</dbReference>
<evidence type="ECO:0000313" key="2">
    <source>
        <dbReference type="EMBL" id="CAH0025023.1"/>
    </source>
</evidence>
<gene>
    <name evidence="2" type="ORF">CRHIZ90672A_00005168</name>
</gene>
<feature type="non-terminal residue" evidence="2">
    <location>
        <position position="1"/>
    </location>
</feature>
<accession>A0A9N9VH52</accession>
<dbReference type="AlphaFoldDB" id="A0A9N9VH52"/>
<dbReference type="InterPro" id="IPR051807">
    <property type="entry name" value="Sec-metab_biosynth-assoc"/>
</dbReference>
<dbReference type="SUPFAM" id="SSF54909">
    <property type="entry name" value="Dimeric alpha+beta barrel"/>
    <property type="match status" value="1"/>
</dbReference>
<dbReference type="PANTHER" id="PTHR33606:SF3">
    <property type="entry name" value="PROTEIN YCII"/>
    <property type="match status" value="1"/>
</dbReference>
<dbReference type="InterPro" id="IPR005545">
    <property type="entry name" value="YCII"/>
</dbReference>
<dbReference type="Proteomes" id="UP000696573">
    <property type="component" value="Unassembled WGS sequence"/>
</dbReference>
<keyword evidence="3" id="KW-1185">Reference proteome</keyword>
<evidence type="ECO:0000313" key="3">
    <source>
        <dbReference type="Proteomes" id="UP000696573"/>
    </source>
</evidence>
<dbReference type="Gene3D" id="3.30.70.1060">
    <property type="entry name" value="Dimeric alpha+beta barrel"/>
    <property type="match status" value="1"/>
</dbReference>